<dbReference type="RefSeq" id="WP_142982635.1">
    <property type="nucleotide sequence ID" value="NZ_CABGGS010000045.1"/>
</dbReference>
<organism evidence="1 2">
    <name type="scientific">Klebsiella spallanzanii</name>
    <dbReference type="NCBI Taxonomy" id="2587528"/>
    <lineage>
        <taxon>Bacteria</taxon>
        <taxon>Pseudomonadati</taxon>
        <taxon>Pseudomonadota</taxon>
        <taxon>Gammaproteobacteria</taxon>
        <taxon>Enterobacterales</taxon>
        <taxon>Enterobacteriaceae</taxon>
        <taxon>Klebsiella/Raoultella group</taxon>
        <taxon>Klebsiella</taxon>
    </lineage>
</organism>
<evidence type="ECO:0000313" key="1">
    <source>
        <dbReference type="EMBL" id="VUS89818.1"/>
    </source>
</evidence>
<sequence length="551" mass="60948">MKANWLMLLLVVNVIQGISRGEAAVKLVQSDRTGEFIFIENNIDNSFFVTTRSETYPVMGGANRWSSNLLAADQKILGYIASRDSWVSSSLAMTDMWLEESPVLSPLLGLPCNIGSSGCNSSTSTIPGAVTDAKGYYGIKYSRNDGRMLRIGGTMSDPFYLYLQQMPVGSNFSMKINECSSTNSYNVTAGERCSGKGWRWIETNFTYTKGAHLTLINTGNVDDVLINTDGVPEPGEGNFNCHTQTIGSKSGLACKVVSYNLQTNGLSNSLIRFHPVFKSSIYGDVYWSDMYFSLDKVTWKQASRAESTTYYTFDEMKESNSIYVFFADGFFKKMLNSGIRDINSRELFYFKIINNLIQETATSPGGGKIYDFSTSNTIMIKPREFSLSITSDEGSSALSNEGRVGSGEPSLDFNYIVTTTGKTAADIVLIKVKGPTIAIDGRSYCIFSSSDNSIKVPFPATLEFTTRDGMPKIYDVGCDNDWRVMSDALWVSSAWNDPFGSTGVMNKTRVKFSILMNEAISRKKLTSLEDWYGDVSASGEVYVQAIWRDVN</sequence>
<name>A0ABY6VIQ1_9ENTR</name>
<dbReference type="EMBL" id="CABGGS010000045">
    <property type="protein sequence ID" value="VUS89818.1"/>
    <property type="molecule type" value="Genomic_DNA"/>
</dbReference>
<keyword evidence="2" id="KW-1185">Reference proteome</keyword>
<protein>
    <submittedName>
        <fullName evidence="1">Fimbria adhesin EcpD</fullName>
    </submittedName>
</protein>
<evidence type="ECO:0000313" key="2">
    <source>
        <dbReference type="Proteomes" id="UP000317652"/>
    </source>
</evidence>
<proteinExistence type="predicted"/>
<comment type="caution">
    <text evidence="1">The sequence shown here is derived from an EMBL/GenBank/DDBJ whole genome shotgun (WGS) entry which is preliminary data.</text>
</comment>
<gene>
    <name evidence="1" type="primary">ecpD_2</name>
    <name evidence="1" type="ORF">SB6411_03465</name>
</gene>
<accession>A0ABY6VIQ1</accession>
<dbReference type="Proteomes" id="UP000317652">
    <property type="component" value="Unassembled WGS sequence"/>
</dbReference>
<reference evidence="1 2" key="1">
    <citation type="submission" date="2019-07" db="EMBL/GenBank/DDBJ databases">
        <authorList>
            <person name="Brisse S."/>
            <person name="Rodrigues C."/>
            <person name="Thorpe H."/>
        </authorList>
    </citation>
    <scope>NUCLEOTIDE SEQUENCE [LARGE SCALE GENOMIC DNA]</scope>
    <source>
        <strain evidence="1">SB6411</strain>
    </source>
</reference>